<name>A0A7R9PKU4_TIMGE</name>
<accession>A0A7R9PKU4</accession>
<sequence length="135" mass="15024">MENHFVKTTLCTPNRDLNLDLPIIGSLVYCESSSLDHAPIKWAKQNCLPSAVPLFFKRNRSFAASKPVPREDPVIMKLDSPDFKSLFTPELTKLATIFKEYGYEIRIAGGALANVPVVLNQTTEDGEIKVRMSVG</sequence>
<dbReference type="AlphaFoldDB" id="A0A7R9PKU4"/>
<reference evidence="1" key="1">
    <citation type="submission" date="2020-11" db="EMBL/GenBank/DDBJ databases">
        <authorList>
            <person name="Tran Van P."/>
        </authorList>
    </citation>
    <scope>NUCLEOTIDE SEQUENCE</scope>
</reference>
<evidence type="ECO:0000313" key="1">
    <source>
        <dbReference type="EMBL" id="CAD7590721.1"/>
    </source>
</evidence>
<dbReference type="EMBL" id="OE840451">
    <property type="protein sequence ID" value="CAD7590721.1"/>
    <property type="molecule type" value="Genomic_DNA"/>
</dbReference>
<gene>
    <name evidence="1" type="ORF">TGEB3V08_LOCUS4271</name>
</gene>
<protein>
    <submittedName>
        <fullName evidence="1">Uncharacterized protein</fullName>
    </submittedName>
</protein>
<proteinExistence type="predicted"/>
<organism evidence="1">
    <name type="scientific">Timema genevievae</name>
    <name type="common">Walking stick</name>
    <dbReference type="NCBI Taxonomy" id="629358"/>
    <lineage>
        <taxon>Eukaryota</taxon>
        <taxon>Metazoa</taxon>
        <taxon>Ecdysozoa</taxon>
        <taxon>Arthropoda</taxon>
        <taxon>Hexapoda</taxon>
        <taxon>Insecta</taxon>
        <taxon>Pterygota</taxon>
        <taxon>Neoptera</taxon>
        <taxon>Polyneoptera</taxon>
        <taxon>Phasmatodea</taxon>
        <taxon>Timematodea</taxon>
        <taxon>Timematoidea</taxon>
        <taxon>Timematidae</taxon>
        <taxon>Timema</taxon>
    </lineage>
</organism>